<dbReference type="FunFam" id="3.40.50.720:FF:000084">
    <property type="entry name" value="Short-chain dehydrogenase reductase"/>
    <property type="match status" value="1"/>
</dbReference>
<organism evidence="4 5">
    <name type="scientific">Mesorhizobium kowhaii</name>
    <dbReference type="NCBI Taxonomy" id="1300272"/>
    <lineage>
        <taxon>Bacteria</taxon>
        <taxon>Pseudomonadati</taxon>
        <taxon>Pseudomonadota</taxon>
        <taxon>Alphaproteobacteria</taxon>
        <taxon>Hyphomicrobiales</taxon>
        <taxon>Phyllobacteriaceae</taxon>
        <taxon>Mesorhizobium</taxon>
    </lineage>
</organism>
<dbReference type="CDD" id="cd05233">
    <property type="entry name" value="SDR_c"/>
    <property type="match status" value="1"/>
</dbReference>
<dbReference type="OrthoDB" id="9805986at2"/>
<feature type="domain" description="Ketoreductase" evidence="3">
    <location>
        <begin position="16"/>
        <end position="207"/>
    </location>
</feature>
<dbReference type="PANTHER" id="PTHR42760:SF115">
    <property type="entry name" value="3-OXOACYL-[ACYL-CARRIER-PROTEIN] REDUCTASE FABG"/>
    <property type="match status" value="1"/>
</dbReference>
<evidence type="ECO:0000313" key="4">
    <source>
        <dbReference type="EMBL" id="PZV36537.1"/>
    </source>
</evidence>
<dbReference type="InterPro" id="IPR057326">
    <property type="entry name" value="KR_dom"/>
</dbReference>
<comment type="similarity">
    <text evidence="1">Belongs to the short-chain dehydrogenases/reductases (SDR) family.</text>
</comment>
<dbReference type="AlphaFoldDB" id="A0A2W7C0U1"/>
<keyword evidence="2" id="KW-0560">Oxidoreductase</keyword>
<dbReference type="RefSeq" id="WP_111546101.1">
    <property type="nucleotide sequence ID" value="NZ_MZXV01000048.1"/>
</dbReference>
<dbReference type="PANTHER" id="PTHR42760">
    <property type="entry name" value="SHORT-CHAIN DEHYDROGENASES/REDUCTASES FAMILY MEMBER"/>
    <property type="match status" value="1"/>
</dbReference>
<dbReference type="Proteomes" id="UP000248616">
    <property type="component" value="Unassembled WGS sequence"/>
</dbReference>
<accession>A0A2W7C0U1</accession>
<dbReference type="InterPro" id="IPR002347">
    <property type="entry name" value="SDR_fam"/>
</dbReference>
<protein>
    <submittedName>
        <fullName evidence="4">D-threitol dehydrogenase</fullName>
    </submittedName>
</protein>
<evidence type="ECO:0000256" key="2">
    <source>
        <dbReference type="ARBA" id="ARBA00023002"/>
    </source>
</evidence>
<proteinExistence type="inferred from homology"/>
<dbReference type="InterPro" id="IPR020904">
    <property type="entry name" value="Sc_DH/Rdtase_CS"/>
</dbReference>
<dbReference type="PRINTS" id="PR00081">
    <property type="entry name" value="GDHRDH"/>
</dbReference>
<evidence type="ECO:0000256" key="1">
    <source>
        <dbReference type="ARBA" id="ARBA00006484"/>
    </source>
</evidence>
<dbReference type="Pfam" id="PF13561">
    <property type="entry name" value="adh_short_C2"/>
    <property type="match status" value="1"/>
</dbReference>
<gene>
    <name evidence="4" type="ORF">B5V02_21155</name>
</gene>
<sequence length="256" mass="26084">MTDSIQVDLNFSLGGKVALITGGASGIGSAIASAFALKGAAVGVIDINESVARSKADELGNGAKFFVCDVSDPQSVEAVFAAAEAAFGHIDIVVNSAGVAILAPAEELSLDAWDKTIAINLKGTFLVSQAAGRVLIKAGKGGKIINMASQAGTVAIDQHVAYCASKFGVIGLSKTLAAEWGKHGITVNTISPTVVLTELGRKAWDGPRGEALKQRIPTGRFAFPEEIAAAALFLASNGADMINGADLLVDGGYTII</sequence>
<dbReference type="PRINTS" id="PR00080">
    <property type="entry name" value="SDRFAMILY"/>
</dbReference>
<dbReference type="NCBIfam" id="NF005309">
    <property type="entry name" value="PRK06841.1"/>
    <property type="match status" value="1"/>
</dbReference>
<comment type="caution">
    <text evidence="4">The sequence shown here is derived from an EMBL/GenBank/DDBJ whole genome shotgun (WGS) entry which is preliminary data.</text>
</comment>
<reference evidence="5" key="1">
    <citation type="submission" date="2017-03" db="EMBL/GenBank/DDBJ databases">
        <authorList>
            <person name="Safronova V.I."/>
            <person name="Sazanova A.L."/>
            <person name="Chirak E.R."/>
        </authorList>
    </citation>
    <scope>NUCLEOTIDE SEQUENCE [LARGE SCALE GENOMIC DNA]</scope>
    <source>
        <strain evidence="5">Ach-343</strain>
    </source>
</reference>
<keyword evidence="5" id="KW-1185">Reference proteome</keyword>
<dbReference type="SUPFAM" id="SSF51735">
    <property type="entry name" value="NAD(P)-binding Rossmann-fold domains"/>
    <property type="match status" value="1"/>
</dbReference>
<evidence type="ECO:0000259" key="3">
    <source>
        <dbReference type="SMART" id="SM00822"/>
    </source>
</evidence>
<dbReference type="Gene3D" id="3.40.50.720">
    <property type="entry name" value="NAD(P)-binding Rossmann-like Domain"/>
    <property type="match status" value="1"/>
</dbReference>
<dbReference type="InterPro" id="IPR036291">
    <property type="entry name" value="NAD(P)-bd_dom_sf"/>
</dbReference>
<dbReference type="GO" id="GO:0016616">
    <property type="term" value="F:oxidoreductase activity, acting on the CH-OH group of donors, NAD or NADP as acceptor"/>
    <property type="evidence" value="ECO:0007669"/>
    <property type="project" value="TreeGrafter"/>
</dbReference>
<dbReference type="SMART" id="SM00822">
    <property type="entry name" value="PKS_KR"/>
    <property type="match status" value="1"/>
</dbReference>
<evidence type="ECO:0000313" key="5">
    <source>
        <dbReference type="Proteomes" id="UP000248616"/>
    </source>
</evidence>
<name>A0A2W7C0U1_9HYPH</name>
<dbReference type="PROSITE" id="PS00061">
    <property type="entry name" value="ADH_SHORT"/>
    <property type="match status" value="1"/>
</dbReference>
<dbReference type="EMBL" id="MZXV01000048">
    <property type="protein sequence ID" value="PZV36537.1"/>
    <property type="molecule type" value="Genomic_DNA"/>
</dbReference>
<dbReference type="NCBIfam" id="NF005559">
    <property type="entry name" value="PRK07231.1"/>
    <property type="match status" value="1"/>
</dbReference>